<sequence length="207" mass="22273">MDKAQMKQHSRQTLKRIIPSLIVNWLLPIVLYTALRGIVASDTAALALSGAVPALWVVARMIGVRRIDWIGLLGAAGFGGACLISAWTGGESLPLKLYHPVVACLIGIAALASVAAGKPLALVLFRLLQAGDPGRFDKPAVRRKLAQATTVFGSLFVTDGIVHVILVYSISTGMFLIWSRVVTLVMLTGLVLSVRHILWRNKQEESA</sequence>
<feature type="transmembrane region" description="Helical" evidence="1">
    <location>
        <begin position="69"/>
        <end position="88"/>
    </location>
</feature>
<evidence type="ECO:0000313" key="2">
    <source>
        <dbReference type="EMBL" id="CAG7640328.1"/>
    </source>
</evidence>
<comment type="caution">
    <text evidence="2">The sequence shown here is derived from an EMBL/GenBank/DDBJ whole genome shotgun (WGS) entry which is preliminary data.</text>
</comment>
<feature type="transmembrane region" description="Helical" evidence="1">
    <location>
        <begin position="177"/>
        <end position="198"/>
    </location>
</feature>
<organism evidence="2 3">
    <name type="scientific">Paenibacillus solanacearum</name>
    <dbReference type="NCBI Taxonomy" id="2048548"/>
    <lineage>
        <taxon>Bacteria</taxon>
        <taxon>Bacillati</taxon>
        <taxon>Bacillota</taxon>
        <taxon>Bacilli</taxon>
        <taxon>Bacillales</taxon>
        <taxon>Paenibacillaceae</taxon>
        <taxon>Paenibacillus</taxon>
    </lineage>
</organism>
<dbReference type="AlphaFoldDB" id="A0A916K6P9"/>
<dbReference type="NCBIfam" id="NF041646">
    <property type="entry name" value="VC0807_fam"/>
    <property type="match status" value="1"/>
</dbReference>
<gene>
    <name evidence="2" type="ORF">PAESOLCIP111_04124</name>
</gene>
<evidence type="ECO:0008006" key="4">
    <source>
        <dbReference type="Google" id="ProtNLM"/>
    </source>
</evidence>
<feature type="transmembrane region" description="Helical" evidence="1">
    <location>
        <begin position="45"/>
        <end position="62"/>
    </location>
</feature>
<dbReference type="RefSeq" id="WP_218093854.1">
    <property type="nucleotide sequence ID" value="NZ_CAJVAS010000021.1"/>
</dbReference>
<dbReference type="Proteomes" id="UP000693672">
    <property type="component" value="Unassembled WGS sequence"/>
</dbReference>
<feature type="transmembrane region" description="Helical" evidence="1">
    <location>
        <begin position="100"/>
        <end position="125"/>
    </location>
</feature>
<keyword evidence="1" id="KW-0472">Membrane</keyword>
<dbReference type="EMBL" id="CAJVAS010000021">
    <property type="protein sequence ID" value="CAG7640328.1"/>
    <property type="molecule type" value="Genomic_DNA"/>
</dbReference>
<evidence type="ECO:0000313" key="3">
    <source>
        <dbReference type="Proteomes" id="UP000693672"/>
    </source>
</evidence>
<feature type="transmembrane region" description="Helical" evidence="1">
    <location>
        <begin position="21"/>
        <end position="39"/>
    </location>
</feature>
<accession>A0A916K6P9</accession>
<reference evidence="2" key="1">
    <citation type="submission" date="2021-06" db="EMBL/GenBank/DDBJ databases">
        <authorList>
            <person name="Criscuolo A."/>
        </authorList>
    </citation>
    <scope>NUCLEOTIDE SEQUENCE</scope>
    <source>
        <strain evidence="2">CIP111600</strain>
    </source>
</reference>
<keyword evidence="1" id="KW-0812">Transmembrane</keyword>
<protein>
    <recommendedName>
        <fullName evidence="4">Intracellular septation protein A</fullName>
    </recommendedName>
</protein>
<keyword evidence="1" id="KW-1133">Transmembrane helix</keyword>
<keyword evidence="3" id="KW-1185">Reference proteome</keyword>
<proteinExistence type="predicted"/>
<name>A0A916K6P9_9BACL</name>
<evidence type="ECO:0000256" key="1">
    <source>
        <dbReference type="SAM" id="Phobius"/>
    </source>
</evidence>
<feature type="transmembrane region" description="Helical" evidence="1">
    <location>
        <begin position="145"/>
        <end position="171"/>
    </location>
</feature>